<dbReference type="PROSITE" id="PS51462">
    <property type="entry name" value="NUDIX"/>
    <property type="match status" value="1"/>
</dbReference>
<dbReference type="PROSITE" id="PS00893">
    <property type="entry name" value="NUDIX_BOX"/>
    <property type="match status" value="1"/>
</dbReference>
<evidence type="ECO:0000256" key="17">
    <source>
        <dbReference type="PIRSR" id="PIRSR603561-1"/>
    </source>
</evidence>
<dbReference type="AlphaFoldDB" id="A0A1X0WKC8"/>
<dbReference type="InterPro" id="IPR015797">
    <property type="entry name" value="NUDIX_hydrolase-like_dom_sf"/>
</dbReference>
<evidence type="ECO:0000256" key="12">
    <source>
        <dbReference type="ARBA" id="ARBA00038905"/>
    </source>
</evidence>
<evidence type="ECO:0000256" key="10">
    <source>
        <dbReference type="ARBA" id="ARBA00035861"/>
    </source>
</evidence>
<feature type="binding site" evidence="17">
    <location>
        <position position="25"/>
    </location>
    <ligand>
        <name>8-oxo-dGTP</name>
        <dbReference type="ChEBI" id="CHEBI:77896"/>
    </ligand>
</feature>
<evidence type="ECO:0000256" key="7">
    <source>
        <dbReference type="ARBA" id="ARBA00022801"/>
    </source>
</evidence>
<dbReference type="GO" id="GO:0006281">
    <property type="term" value="P:DNA repair"/>
    <property type="evidence" value="ECO:0007669"/>
    <property type="project" value="UniProtKB-KW"/>
</dbReference>
<dbReference type="PANTHER" id="PTHR47707">
    <property type="entry name" value="8-OXO-DGTP DIPHOSPHATASE"/>
    <property type="match status" value="1"/>
</dbReference>
<dbReference type="SUPFAM" id="SSF55811">
    <property type="entry name" value="Nudix"/>
    <property type="match status" value="1"/>
</dbReference>
<evidence type="ECO:0000313" key="20">
    <source>
        <dbReference type="EMBL" id="ORJ27245.1"/>
    </source>
</evidence>
<dbReference type="CDD" id="cd03425">
    <property type="entry name" value="NUDIX_MutT_NudA_like"/>
    <property type="match status" value="1"/>
</dbReference>
<dbReference type="EC" id="3.6.1.55" evidence="12"/>
<evidence type="ECO:0000256" key="13">
    <source>
        <dbReference type="ARBA" id="ARBA00040794"/>
    </source>
</evidence>
<feature type="binding site" evidence="18">
    <location>
        <position position="59"/>
    </location>
    <ligand>
        <name>Mg(2+)</name>
        <dbReference type="ChEBI" id="CHEBI:18420"/>
    </ligand>
</feature>
<evidence type="ECO:0000256" key="9">
    <source>
        <dbReference type="ARBA" id="ARBA00023204"/>
    </source>
</evidence>
<evidence type="ECO:0000256" key="11">
    <source>
        <dbReference type="ARBA" id="ARBA00036904"/>
    </source>
</evidence>
<dbReference type="GO" id="GO:0044715">
    <property type="term" value="F:8-oxo-dGDP phosphatase activity"/>
    <property type="evidence" value="ECO:0007669"/>
    <property type="project" value="TreeGrafter"/>
</dbReference>
<keyword evidence="4" id="KW-0235">DNA replication</keyword>
<comment type="similarity">
    <text evidence="2">Belongs to the Nudix hydrolase family.</text>
</comment>
<reference evidence="20 21" key="1">
    <citation type="journal article" date="2017" name="Int. J. Syst. Evol. Microbiol.">
        <title>Rouxiella badensis sp. nov. and Rouxiella silvae sp. nov. isolated from peat bog soil in Germany and emendation of the genus description.</title>
        <authorList>
            <person name="Le Fleche-Mateos A."/>
            <person name="Kugler J.H."/>
            <person name="Hansen S.H."/>
            <person name="Syldatk C."/>
            <person name="Hausmann R."/>
            <person name="Lomprez F."/>
            <person name="Vandenbogaert M."/>
            <person name="Manuguerra J.C."/>
            <person name="Grimont P.A."/>
        </authorList>
    </citation>
    <scope>NUCLEOTIDE SEQUENCE [LARGE SCALE GENOMIC DNA]</scope>
    <source>
        <strain evidence="20 21">DSM 100043</strain>
    </source>
</reference>
<feature type="domain" description="Nudix hydrolase" evidence="19">
    <location>
        <begin position="3"/>
        <end position="132"/>
    </location>
</feature>
<evidence type="ECO:0000256" key="1">
    <source>
        <dbReference type="ARBA" id="ARBA00001946"/>
    </source>
</evidence>
<dbReference type="Proteomes" id="UP000192536">
    <property type="component" value="Unassembled WGS sequence"/>
</dbReference>
<dbReference type="Pfam" id="PF14815">
    <property type="entry name" value="NUDIX_4"/>
    <property type="match status" value="1"/>
</dbReference>
<protein>
    <recommendedName>
        <fullName evidence="13">8-oxo-dGTP diphosphatase</fullName>
        <ecNumber evidence="12">3.6.1.55</ecNumber>
    </recommendedName>
    <alternativeName>
        <fullName evidence="16">7,8-dihydro-8-oxoguanine-triphosphatase</fullName>
    </alternativeName>
    <alternativeName>
        <fullName evidence="15">Mutator protein MutT</fullName>
    </alternativeName>
    <alternativeName>
        <fullName evidence="14">dGTP pyrophosphohydrolase</fullName>
    </alternativeName>
</protein>
<keyword evidence="7" id="KW-0378">Hydrolase</keyword>
<dbReference type="PANTHER" id="PTHR47707:SF1">
    <property type="entry name" value="NUDIX HYDROLASE FAMILY PROTEIN"/>
    <property type="match status" value="1"/>
</dbReference>
<keyword evidence="5 18" id="KW-0479">Metal-binding</keyword>
<dbReference type="EMBL" id="MRWE01000002">
    <property type="protein sequence ID" value="ORJ27245.1"/>
    <property type="molecule type" value="Genomic_DNA"/>
</dbReference>
<feature type="binding site" evidence="18">
    <location>
        <position position="39"/>
    </location>
    <ligand>
        <name>Mg(2+)</name>
        <dbReference type="ChEBI" id="CHEBI:18420"/>
    </ligand>
</feature>
<sequence length="133" mass="14982">MTVKKVNIAVGIIRNADKEIFITQRDASSHMAGFWEFPGGKIESGETAEQALVRELQEEVGIDASAPELVRTLEHKFPDRIVNLHFFLVQHWTGEPYGKEGQPKRWVAQRELKESDFPPANAEVVTALQKGEI</sequence>
<name>A0A1X0WKC8_9GAMM</name>
<dbReference type="InterPro" id="IPR020476">
    <property type="entry name" value="Nudix_hydrolase"/>
</dbReference>
<accession>A0A1X0WKC8</accession>
<feature type="binding site" evidence="17">
    <location>
        <position position="30"/>
    </location>
    <ligand>
        <name>8-oxo-dGTP</name>
        <dbReference type="ChEBI" id="CHEBI:77896"/>
    </ligand>
</feature>
<evidence type="ECO:0000256" key="6">
    <source>
        <dbReference type="ARBA" id="ARBA00022763"/>
    </source>
</evidence>
<dbReference type="GO" id="GO:0046872">
    <property type="term" value="F:metal ion binding"/>
    <property type="evidence" value="ECO:0007669"/>
    <property type="project" value="UniProtKB-KW"/>
</dbReference>
<dbReference type="Gene3D" id="3.90.79.10">
    <property type="entry name" value="Nucleoside Triphosphate Pyrophosphohydrolase"/>
    <property type="match status" value="1"/>
</dbReference>
<dbReference type="GO" id="GO:0044716">
    <property type="term" value="F:8-oxo-GDP phosphatase activity"/>
    <property type="evidence" value="ECO:0007669"/>
    <property type="project" value="TreeGrafter"/>
</dbReference>
<comment type="cofactor">
    <cofactor evidence="1 18">
        <name>Mg(2+)</name>
        <dbReference type="ChEBI" id="CHEBI:18420"/>
    </cofactor>
</comment>
<comment type="caution">
    <text evidence="20">The sequence shown here is derived from an EMBL/GenBank/DDBJ whole genome shotgun (WGS) entry which is preliminary data.</text>
</comment>
<dbReference type="PRINTS" id="PR00502">
    <property type="entry name" value="NUDIXFAMILY"/>
</dbReference>
<organism evidence="20 21">
    <name type="scientific">Rouxiella badensis</name>
    <dbReference type="NCBI Taxonomy" id="1646377"/>
    <lineage>
        <taxon>Bacteria</taxon>
        <taxon>Pseudomonadati</taxon>
        <taxon>Pseudomonadota</taxon>
        <taxon>Gammaproteobacteria</taxon>
        <taxon>Enterobacterales</taxon>
        <taxon>Yersiniaceae</taxon>
        <taxon>Rouxiella</taxon>
    </lineage>
</organism>
<evidence type="ECO:0000313" key="21">
    <source>
        <dbReference type="Proteomes" id="UP000192536"/>
    </source>
</evidence>
<evidence type="ECO:0000256" key="15">
    <source>
        <dbReference type="ARBA" id="ARBA00041979"/>
    </source>
</evidence>
<evidence type="ECO:0000256" key="8">
    <source>
        <dbReference type="ARBA" id="ARBA00022842"/>
    </source>
</evidence>
<feature type="binding site" evidence="17">
    <location>
        <begin position="36"/>
        <end position="39"/>
    </location>
    <ligand>
        <name>8-oxo-dGTP</name>
        <dbReference type="ChEBI" id="CHEBI:77896"/>
    </ligand>
</feature>
<comment type="catalytic activity">
    <reaction evidence="11">
        <text>8-oxo-GTP + H2O = 8-oxo-GMP + diphosphate + H(+)</text>
        <dbReference type="Rhea" id="RHEA:67616"/>
        <dbReference type="ChEBI" id="CHEBI:15377"/>
        <dbReference type="ChEBI" id="CHEBI:15378"/>
        <dbReference type="ChEBI" id="CHEBI:33019"/>
        <dbReference type="ChEBI" id="CHEBI:143553"/>
        <dbReference type="ChEBI" id="CHEBI:145694"/>
    </reaction>
</comment>
<feature type="binding site" evidence="17">
    <location>
        <position position="121"/>
    </location>
    <ligand>
        <name>8-oxo-dGTP</name>
        <dbReference type="ChEBI" id="CHEBI:77896"/>
    </ligand>
</feature>
<keyword evidence="8 18" id="KW-0460">Magnesium</keyword>
<comment type="catalytic activity">
    <reaction evidence="10">
        <text>8-oxo-dGTP + H2O = 8-oxo-dGMP + diphosphate + H(+)</text>
        <dbReference type="Rhea" id="RHEA:31575"/>
        <dbReference type="ChEBI" id="CHEBI:15377"/>
        <dbReference type="ChEBI" id="CHEBI:15378"/>
        <dbReference type="ChEBI" id="CHEBI:33019"/>
        <dbReference type="ChEBI" id="CHEBI:63224"/>
        <dbReference type="ChEBI" id="CHEBI:77896"/>
        <dbReference type="EC" id="3.6.1.55"/>
    </reaction>
</comment>
<evidence type="ECO:0000256" key="2">
    <source>
        <dbReference type="ARBA" id="ARBA00005582"/>
    </source>
</evidence>
<dbReference type="GO" id="GO:0035539">
    <property type="term" value="F:8-oxo-7,8-dihydrodeoxyguanosine triphosphate pyrophosphatase activity"/>
    <property type="evidence" value="ECO:0007669"/>
    <property type="project" value="UniProtKB-EC"/>
</dbReference>
<keyword evidence="9" id="KW-0234">DNA repair</keyword>
<dbReference type="STRING" id="1646377.BS640_01905"/>
<evidence type="ECO:0000259" key="19">
    <source>
        <dbReference type="PROSITE" id="PS51462"/>
    </source>
</evidence>
<gene>
    <name evidence="20" type="ORF">BS640_01905</name>
</gene>
<dbReference type="NCBIfam" id="TIGR00586">
    <property type="entry name" value="mutt"/>
    <property type="match status" value="1"/>
</dbReference>
<dbReference type="NCBIfam" id="NF008044">
    <property type="entry name" value="PRK10776.1"/>
    <property type="match status" value="1"/>
</dbReference>
<dbReference type="FunFam" id="3.90.79.10:FF:000014">
    <property type="entry name" value="8-oxo-dGTP diphosphatase MutT"/>
    <property type="match status" value="1"/>
</dbReference>
<dbReference type="PRINTS" id="PR01401">
    <property type="entry name" value="MUTATORMUTT"/>
</dbReference>
<keyword evidence="3" id="KW-0515">Mutator protein</keyword>
<evidence type="ECO:0000256" key="14">
    <source>
        <dbReference type="ARBA" id="ARBA00041592"/>
    </source>
</evidence>
<dbReference type="GO" id="GO:0008413">
    <property type="term" value="F:8-oxo-7,8-dihydroguanosine triphosphate pyrophosphatase activity"/>
    <property type="evidence" value="ECO:0007669"/>
    <property type="project" value="InterPro"/>
</dbReference>
<evidence type="ECO:0000256" key="3">
    <source>
        <dbReference type="ARBA" id="ARBA00022457"/>
    </source>
</evidence>
<keyword evidence="6" id="KW-0227">DNA damage</keyword>
<dbReference type="InterPro" id="IPR029119">
    <property type="entry name" value="MutY_C"/>
</dbReference>
<evidence type="ECO:0000256" key="4">
    <source>
        <dbReference type="ARBA" id="ARBA00022705"/>
    </source>
</evidence>
<evidence type="ECO:0000256" key="16">
    <source>
        <dbReference type="ARBA" id="ARBA00042798"/>
    </source>
</evidence>
<dbReference type="InterPro" id="IPR047127">
    <property type="entry name" value="MutT-like"/>
</dbReference>
<dbReference type="InterPro" id="IPR003561">
    <property type="entry name" value="Mutator_MutT"/>
</dbReference>
<proteinExistence type="inferred from homology"/>
<evidence type="ECO:0000256" key="5">
    <source>
        <dbReference type="ARBA" id="ARBA00022723"/>
    </source>
</evidence>
<evidence type="ECO:0000256" key="18">
    <source>
        <dbReference type="PIRSR" id="PIRSR603561-2"/>
    </source>
</evidence>
<dbReference type="InterPro" id="IPR020084">
    <property type="entry name" value="NUDIX_hydrolase_CS"/>
</dbReference>
<dbReference type="InterPro" id="IPR000086">
    <property type="entry name" value="NUDIX_hydrolase_dom"/>
</dbReference>
<dbReference type="GO" id="GO:0006260">
    <property type="term" value="P:DNA replication"/>
    <property type="evidence" value="ECO:0007669"/>
    <property type="project" value="UniProtKB-KW"/>
</dbReference>
<keyword evidence="21" id="KW-1185">Reference proteome</keyword>